<proteinExistence type="predicted"/>
<reference evidence="6" key="1">
    <citation type="journal article" date="2017" name="G3 (Bethesda)">
        <title>De Novo Genome and Transcriptome Assembly of the Canadian Beaver (Castor canadensis).</title>
        <authorList>
            <person name="Lok S."/>
            <person name="Paton T.A."/>
            <person name="Wang Z."/>
            <person name="Kaur G."/>
            <person name="Walker S."/>
            <person name="Yuen R.K."/>
            <person name="Sung W.W."/>
            <person name="Whitney J."/>
            <person name="Buchanan J.A."/>
            <person name="Trost B."/>
            <person name="Singh N."/>
            <person name="Apresto B."/>
            <person name="Chen N."/>
            <person name="Coole M."/>
            <person name="Dawson T.J."/>
            <person name="Ho K.Y."/>
            <person name="Hu Z."/>
            <person name="Pullenayegum S."/>
            <person name="Samler K."/>
            <person name="Shipstone A."/>
            <person name="Tsoi F."/>
            <person name="Wang T."/>
            <person name="Pereira S.L."/>
            <person name="Rostami P."/>
            <person name="Ryan C.A."/>
            <person name="Tong A.H."/>
            <person name="Ng K."/>
            <person name="Sundaravadanam Y."/>
            <person name="Simpson J.T."/>
            <person name="Lim B.K."/>
            <person name="Engstrom M.D."/>
            <person name="Dutton C.J."/>
            <person name="Kerr K.C."/>
            <person name="Franke M."/>
            <person name="Rapley W."/>
            <person name="Wintle R.F."/>
            <person name="Scherer S.W."/>
        </authorList>
    </citation>
    <scope>NUCLEOTIDE SEQUENCE</scope>
    <source>
        <strain evidence="6">ROM106880</strain>
        <tissue evidence="6">Muscle</tissue>
    </source>
</reference>
<evidence type="ECO:0000256" key="2">
    <source>
        <dbReference type="ARBA" id="ARBA00022574"/>
    </source>
</evidence>
<accession>A0A250Y4P8</accession>
<dbReference type="InterPro" id="IPR028041">
    <property type="entry name" value="WDCP"/>
</dbReference>
<dbReference type="EMBL" id="GFFV01001421">
    <property type="protein sequence ID" value="JAV38524.1"/>
    <property type="molecule type" value="Transcribed_RNA"/>
</dbReference>
<keyword evidence="3" id="KW-0677">Repeat</keyword>
<keyword evidence="4" id="KW-0175">Coiled coil</keyword>
<evidence type="ECO:0000256" key="3">
    <source>
        <dbReference type="ARBA" id="ARBA00022737"/>
    </source>
</evidence>
<dbReference type="PANTHER" id="PTHR14897">
    <property type="entry name" value="WD REPEAT AND COILED-COIL-CONTAINING PROTEIN"/>
    <property type="match status" value="1"/>
</dbReference>
<feature type="region of interest" description="Disordered" evidence="5">
    <location>
        <begin position="526"/>
        <end position="546"/>
    </location>
</feature>
<sequence>MELGKGKLLRTGLNTLYQSIHPTHGLAWTDGNQVILTDLQLHSGEVKFGDSKVIGQFDHVFGLSWAPPGNDMPTLLAVQHKKHVTVWQLCPSTLGSSKWTISETSEIKESLPVLPQGCVWCPNSAVFTVLTAKDVSVFPKVYCNTSRVKLNINTQSRIHCACWTQDGQRLVVAAGSSLHSYIWDSAGKTLHRCSFCPVFDVDSYVRSIIATVDSQVAIATELPLGKICSLNAAETFDIPPNGEDIDLNILPIIGEMPCMGKGAITSEANSEISVSPAFSDPLDLTHIRFNQSESEGSSLISLRKKDYLTGTGQDSSHLVLVTFKEAVTMTRKVTVPGILVPDLIAFNPKAQVVALASNTCNRILIYSVVPSSLANTQQFQLESNERPKGMCFLTDKLLLILVGKQKSTDTAFLPSSESDEYIIRLAVRKVMLGEDSLVTSNESQSAYSTFSTLLNKANREKLTESLSPDFCHQNRGPLLTANTTCQSGRPGRTLVKEITSPLSSISEGSLALETLHRPSWVWATLPRPSRTPDHTSTPEPAKLPQRENLQKEKEVYQLSKELEDVSRNLIEMQQYLFELMDFVHMEKKSSPAYPPSQDPPYVHVIYQKPCYVGPAEKRVVLLCNGKLRLSTVQQTFGLSLVEMLHDSHWILLSADSEGFIPLTFTATQTVIVRDGLLCRSNVSRDLLSHSQDPEVFGDLTTQSFDTTGSSNHLDRAA</sequence>
<keyword evidence="2" id="KW-0853">WD repeat</keyword>
<name>A0A250Y4P8_CASCN</name>
<dbReference type="Gene3D" id="2.130.10.10">
    <property type="entry name" value="YVTN repeat-like/Quinoprotein amine dehydrogenase"/>
    <property type="match status" value="1"/>
</dbReference>
<dbReference type="Pfam" id="PF15390">
    <property type="entry name" value="WDCP"/>
    <property type="match status" value="1"/>
</dbReference>
<dbReference type="AlphaFoldDB" id="A0A250Y4P8"/>
<organism evidence="6">
    <name type="scientific">Castor canadensis</name>
    <name type="common">American beaver</name>
    <dbReference type="NCBI Taxonomy" id="51338"/>
    <lineage>
        <taxon>Eukaryota</taxon>
        <taxon>Metazoa</taxon>
        <taxon>Chordata</taxon>
        <taxon>Craniata</taxon>
        <taxon>Vertebrata</taxon>
        <taxon>Euteleostomi</taxon>
        <taxon>Mammalia</taxon>
        <taxon>Eutheria</taxon>
        <taxon>Euarchontoglires</taxon>
        <taxon>Glires</taxon>
        <taxon>Rodentia</taxon>
        <taxon>Castorimorpha</taxon>
        <taxon>Castoridae</taxon>
        <taxon>Castor</taxon>
    </lineage>
</organism>
<protein>
    <recommendedName>
        <fullName evidence="1">WD repeat and coiled-coil-containing protein</fullName>
    </recommendedName>
</protein>
<dbReference type="GO" id="GO:0019900">
    <property type="term" value="F:kinase binding"/>
    <property type="evidence" value="ECO:0007669"/>
    <property type="project" value="TreeGrafter"/>
</dbReference>
<evidence type="ECO:0000256" key="4">
    <source>
        <dbReference type="ARBA" id="ARBA00023054"/>
    </source>
</evidence>
<dbReference type="InterPro" id="IPR015943">
    <property type="entry name" value="WD40/YVTN_repeat-like_dom_sf"/>
</dbReference>
<dbReference type="SUPFAM" id="SSF69322">
    <property type="entry name" value="Tricorn protease domain 2"/>
    <property type="match status" value="1"/>
</dbReference>
<evidence type="ECO:0000256" key="5">
    <source>
        <dbReference type="SAM" id="MobiDB-lite"/>
    </source>
</evidence>
<dbReference type="PANTHER" id="PTHR14897:SF5">
    <property type="entry name" value="WD REPEAT AND COILED-COIL-CONTAINING PROTEIN"/>
    <property type="match status" value="1"/>
</dbReference>
<evidence type="ECO:0000313" key="6">
    <source>
        <dbReference type="EMBL" id="JAV38524.1"/>
    </source>
</evidence>
<evidence type="ECO:0000256" key="1">
    <source>
        <dbReference type="ARBA" id="ARBA00015683"/>
    </source>
</evidence>